<sequence length="32" mass="3482">MNDFIEIVLAFGFGLVGCIIAAGILNWFIPLN</sequence>
<organism evidence="2">
    <name type="scientific">uncultured Caudovirales phage</name>
    <dbReference type="NCBI Taxonomy" id="2100421"/>
    <lineage>
        <taxon>Viruses</taxon>
        <taxon>Duplodnaviria</taxon>
        <taxon>Heunggongvirae</taxon>
        <taxon>Uroviricota</taxon>
        <taxon>Caudoviricetes</taxon>
        <taxon>Peduoviridae</taxon>
        <taxon>Maltschvirus</taxon>
        <taxon>Maltschvirus maltsch</taxon>
    </lineage>
</organism>
<keyword evidence="1" id="KW-1133">Transmembrane helix</keyword>
<feature type="transmembrane region" description="Helical" evidence="1">
    <location>
        <begin position="7"/>
        <end position="29"/>
    </location>
</feature>
<evidence type="ECO:0000313" key="2">
    <source>
        <dbReference type="EMBL" id="CAB4132556.1"/>
    </source>
</evidence>
<keyword evidence="1" id="KW-0472">Membrane</keyword>
<dbReference type="EMBL" id="LR796267">
    <property type="protein sequence ID" value="CAB4132556.1"/>
    <property type="molecule type" value="Genomic_DNA"/>
</dbReference>
<name>A0A6J5LHC2_9CAUD</name>
<gene>
    <name evidence="2" type="ORF">UFOVP248_50</name>
</gene>
<keyword evidence="1" id="KW-0812">Transmembrane</keyword>
<protein>
    <submittedName>
        <fullName evidence="2">Uncharacterized protein</fullName>
    </submittedName>
</protein>
<evidence type="ECO:0000256" key="1">
    <source>
        <dbReference type="SAM" id="Phobius"/>
    </source>
</evidence>
<accession>A0A6J5LHC2</accession>
<reference evidence="2" key="1">
    <citation type="submission" date="2020-04" db="EMBL/GenBank/DDBJ databases">
        <authorList>
            <person name="Chiriac C."/>
            <person name="Salcher M."/>
            <person name="Ghai R."/>
            <person name="Kavagutti S V."/>
        </authorList>
    </citation>
    <scope>NUCLEOTIDE SEQUENCE</scope>
</reference>
<proteinExistence type="predicted"/>